<reference evidence="4 5" key="1">
    <citation type="submission" date="2016-06" db="EMBL/GenBank/DDBJ databases">
        <title>Complete genome sequence of a saline-alkali tolerant type strain Dietzia timorensis ID05-A0528T.</title>
        <authorList>
            <person name="Wu X."/>
        </authorList>
    </citation>
    <scope>NUCLEOTIDE SEQUENCE [LARGE SCALE GENOMIC DNA]</scope>
    <source>
        <strain evidence="4 5">ID05-A0528</strain>
    </source>
</reference>
<keyword evidence="2" id="KW-0274">FAD</keyword>
<dbReference type="RefSeq" id="WP_067478236.1">
    <property type="nucleotide sequence ID" value="NZ_CP015961.1"/>
</dbReference>
<dbReference type="Gene3D" id="1.10.540.10">
    <property type="entry name" value="Acyl-CoA dehydrogenase/oxidase, N-terminal domain"/>
    <property type="match status" value="1"/>
</dbReference>
<proteinExistence type="predicted"/>
<dbReference type="STRING" id="499555.BJL86_2658"/>
<dbReference type="AlphaFoldDB" id="A0A173LP56"/>
<dbReference type="KEGG" id="dtm:BJL86_2658"/>
<dbReference type="Proteomes" id="UP000186104">
    <property type="component" value="Chromosome"/>
</dbReference>
<dbReference type="InterPro" id="IPR009100">
    <property type="entry name" value="AcylCoA_DH/oxidase_NM_dom_sf"/>
</dbReference>
<keyword evidence="5" id="KW-1185">Reference proteome</keyword>
<sequence>MDQSRAHRIISDYSQPLADFLRDTERAELERAGSEAIDRWKDSALPGAVAPTEFGGEGASLDDMITLQSALGYFSPSLAAATTMHHLSMLSLVDFGQSTTDEDDRETVIALISSHAVLASAFSESIPGGSVFAPSMTGRPGDDDGDGAEATVVLDGRKAPCSLSHSMDFLMASYLDSHERRAVALVPADTEGVSVTDIWNAPVLKGSQSEMVVFDHAQVPASLTFQNDDFDPDGSLEKAAYQVFGLLISAAYLGAAQRAINELDDGGPLDEHLLVEAQARIAAHTGALRYAALRQPGARVGDADIADLLLTRTSLKSALADVVALLSRLRGGRRYSSNADLNYFIEVLHAYEYHPPSRVETVSAVRTQESTGQFSYTDTQQR</sequence>
<gene>
    <name evidence="4" type="ORF">BJL86_2658</name>
</gene>
<keyword evidence="1" id="KW-0285">Flavoprotein</keyword>
<dbReference type="GO" id="GO:0050660">
    <property type="term" value="F:flavin adenine dinucleotide binding"/>
    <property type="evidence" value="ECO:0007669"/>
    <property type="project" value="InterPro"/>
</dbReference>
<evidence type="ECO:0000256" key="2">
    <source>
        <dbReference type="ARBA" id="ARBA00022827"/>
    </source>
</evidence>
<evidence type="ECO:0000313" key="5">
    <source>
        <dbReference type="Proteomes" id="UP000186104"/>
    </source>
</evidence>
<evidence type="ECO:0000256" key="1">
    <source>
        <dbReference type="ARBA" id="ARBA00022630"/>
    </source>
</evidence>
<keyword evidence="3" id="KW-0560">Oxidoreductase</keyword>
<dbReference type="InterPro" id="IPR046373">
    <property type="entry name" value="Acyl-CoA_Oxase/DH_mid-dom_sf"/>
</dbReference>
<dbReference type="GO" id="GO:0003995">
    <property type="term" value="F:acyl-CoA dehydrogenase activity"/>
    <property type="evidence" value="ECO:0007669"/>
    <property type="project" value="TreeGrafter"/>
</dbReference>
<dbReference type="PANTHER" id="PTHR43884">
    <property type="entry name" value="ACYL-COA DEHYDROGENASE"/>
    <property type="match status" value="1"/>
</dbReference>
<name>A0A173LP56_9ACTN</name>
<dbReference type="InterPro" id="IPR037069">
    <property type="entry name" value="AcylCoA_DH/ox_N_sf"/>
</dbReference>
<dbReference type="EMBL" id="CP015961">
    <property type="protein sequence ID" value="ANI93418.1"/>
    <property type="molecule type" value="Genomic_DNA"/>
</dbReference>
<accession>A0A173LP56</accession>
<evidence type="ECO:0000313" key="4">
    <source>
        <dbReference type="EMBL" id="ANI93418.1"/>
    </source>
</evidence>
<protein>
    <submittedName>
        <fullName evidence="4">Putative acyl-CoA dehydrogenase YdbM</fullName>
    </submittedName>
</protein>
<dbReference type="SUPFAM" id="SSF56645">
    <property type="entry name" value="Acyl-CoA dehydrogenase NM domain-like"/>
    <property type="match status" value="1"/>
</dbReference>
<dbReference type="Gene3D" id="2.40.110.10">
    <property type="entry name" value="Butyryl-CoA Dehydrogenase, subunit A, domain 2"/>
    <property type="match status" value="1"/>
</dbReference>
<dbReference type="OrthoDB" id="2986495at2"/>
<dbReference type="PANTHER" id="PTHR43884:SF20">
    <property type="entry name" value="ACYL-COA DEHYDROGENASE FADE28"/>
    <property type="match status" value="1"/>
</dbReference>
<evidence type="ECO:0000256" key="3">
    <source>
        <dbReference type="ARBA" id="ARBA00023002"/>
    </source>
</evidence>
<organism evidence="4 5">
    <name type="scientific">Dietzia timorensis</name>
    <dbReference type="NCBI Taxonomy" id="499555"/>
    <lineage>
        <taxon>Bacteria</taxon>
        <taxon>Bacillati</taxon>
        <taxon>Actinomycetota</taxon>
        <taxon>Actinomycetes</taxon>
        <taxon>Mycobacteriales</taxon>
        <taxon>Dietziaceae</taxon>
        <taxon>Dietzia</taxon>
    </lineage>
</organism>